<keyword evidence="2" id="KW-1185">Reference proteome</keyword>
<protein>
    <submittedName>
        <fullName evidence="1">Uncharacterized protein</fullName>
    </submittedName>
</protein>
<evidence type="ECO:0000313" key="2">
    <source>
        <dbReference type="Proteomes" id="UP000316916"/>
    </source>
</evidence>
<gene>
    <name evidence="1" type="ORF">SAMN06265171_113102</name>
</gene>
<reference evidence="1 2" key="1">
    <citation type="submission" date="2017-05" db="EMBL/GenBank/DDBJ databases">
        <authorList>
            <person name="Varghese N."/>
            <person name="Submissions S."/>
        </authorList>
    </citation>
    <scope>NUCLEOTIDE SEQUENCE [LARGE SCALE GENOMIC DNA]</scope>
    <source>
        <strain evidence="1 2">DSM 29371</strain>
    </source>
</reference>
<sequence>MKYKKHKIYGLLNSLVARTMPSENKLKNWKKI</sequence>
<evidence type="ECO:0000313" key="1">
    <source>
        <dbReference type="EMBL" id="SMO93885.1"/>
    </source>
</evidence>
<organism evidence="1 2">
    <name type="scientific">Chryseobacterium rhizoplanae</name>
    <dbReference type="NCBI Taxonomy" id="1609531"/>
    <lineage>
        <taxon>Bacteria</taxon>
        <taxon>Pseudomonadati</taxon>
        <taxon>Bacteroidota</taxon>
        <taxon>Flavobacteriia</taxon>
        <taxon>Flavobacteriales</taxon>
        <taxon>Weeksellaceae</taxon>
        <taxon>Chryseobacterium group</taxon>
        <taxon>Chryseobacterium</taxon>
    </lineage>
</organism>
<dbReference type="EMBL" id="FXTC01000013">
    <property type="protein sequence ID" value="SMO93885.1"/>
    <property type="molecule type" value="Genomic_DNA"/>
</dbReference>
<dbReference type="Proteomes" id="UP000316916">
    <property type="component" value="Unassembled WGS sequence"/>
</dbReference>
<accession>A0A521FCJ3</accession>
<proteinExistence type="predicted"/>
<dbReference type="AlphaFoldDB" id="A0A521FCJ3"/>
<name>A0A521FCJ3_9FLAO</name>